<proteinExistence type="predicted"/>
<dbReference type="Proteomes" id="UP000199800">
    <property type="component" value="Unassembled WGS sequence"/>
</dbReference>
<name>A0A1I0CTC9_9FIRM</name>
<evidence type="ECO:0000256" key="1">
    <source>
        <dbReference type="SAM" id="Coils"/>
    </source>
</evidence>
<keyword evidence="2" id="KW-0489">Methyltransferase</keyword>
<gene>
    <name evidence="2" type="ORF">SAMN04487772_11151</name>
</gene>
<feature type="coiled-coil region" evidence="1">
    <location>
        <begin position="262"/>
        <end position="289"/>
    </location>
</feature>
<dbReference type="GO" id="GO:0008168">
    <property type="term" value="F:methyltransferase activity"/>
    <property type="evidence" value="ECO:0007669"/>
    <property type="project" value="UniProtKB-KW"/>
</dbReference>
<keyword evidence="2" id="KW-0808">Transferase</keyword>
<organism evidence="2 3">
    <name type="scientific">[Clostridium] polysaccharolyticum</name>
    <dbReference type="NCBI Taxonomy" id="29364"/>
    <lineage>
        <taxon>Bacteria</taxon>
        <taxon>Bacillati</taxon>
        <taxon>Bacillota</taxon>
        <taxon>Clostridia</taxon>
        <taxon>Lachnospirales</taxon>
        <taxon>Lachnospiraceae</taxon>
    </lineage>
</organism>
<dbReference type="EMBL" id="FOHN01000011">
    <property type="protein sequence ID" value="SET22854.1"/>
    <property type="molecule type" value="Genomic_DNA"/>
</dbReference>
<dbReference type="STRING" id="29364.SAMN04487772_11151"/>
<dbReference type="GO" id="GO:0032259">
    <property type="term" value="P:methylation"/>
    <property type="evidence" value="ECO:0007669"/>
    <property type="project" value="UniProtKB-KW"/>
</dbReference>
<evidence type="ECO:0000313" key="2">
    <source>
        <dbReference type="EMBL" id="SET22854.1"/>
    </source>
</evidence>
<dbReference type="SUPFAM" id="SSF111304">
    <property type="entry name" value="Recombination protein RecR"/>
    <property type="match status" value="1"/>
</dbReference>
<dbReference type="InterPro" id="IPR023627">
    <property type="entry name" value="Rcmb_RecR"/>
</dbReference>
<dbReference type="NCBIfam" id="NF038110">
    <property type="entry name" value="Lys_methyl_FliB"/>
    <property type="match status" value="1"/>
</dbReference>
<protein>
    <submittedName>
        <fullName evidence="2">Lysine-N-methylase</fullName>
    </submittedName>
</protein>
<dbReference type="RefSeq" id="WP_092477866.1">
    <property type="nucleotide sequence ID" value="NZ_FOHN01000011.1"/>
</dbReference>
<evidence type="ECO:0000313" key="3">
    <source>
        <dbReference type="Proteomes" id="UP000199800"/>
    </source>
</evidence>
<sequence length="384" mass="45535">MILRLPDYYKDFKCIADQCKDSCCIGWEIDIDEETLMYYESISGDFGKRLRENIVEEGEDTSFALNKGRCAFLNEKNLCDICTELGETALCEICLEYPRFTVEYGIVREKCLGLSCEEAGRLIFEKDEPMTVEETMIPEQYQWLEEEEEYELDQEEMDEKQYPFLEAARNHTIKILQCRKYPIEIRAKVSLQFAMEVQKKLNTQDFKGIVSVVEQFAETAMDTQEDLLGDEEEQFAWFQGRMAIYETLELLDQEWDTVFKQMKELYCDADKYQEIHADLKRNYKRKEVEYEHLLVYFVFRYGMKAVYDSNYLDKIQFAIVSFLVIRDMDGACYHKKKQFQLEERIDVARIYSKEVEHSEDNLEILSEAFVFEEVFAVDTLVNCL</sequence>
<dbReference type="AlphaFoldDB" id="A0A1I0CTC9"/>
<accession>A0A1I0CTC9</accession>
<dbReference type="OrthoDB" id="86584at2"/>
<keyword evidence="3" id="KW-1185">Reference proteome</keyword>
<reference evidence="2 3" key="1">
    <citation type="submission" date="2016-10" db="EMBL/GenBank/DDBJ databases">
        <authorList>
            <person name="de Groot N.N."/>
        </authorList>
    </citation>
    <scope>NUCLEOTIDE SEQUENCE [LARGE SCALE GENOMIC DNA]</scope>
    <source>
        <strain evidence="2 3">DSM 1801</strain>
    </source>
</reference>
<keyword evidence="1" id="KW-0175">Coiled coil</keyword>